<dbReference type="InterPro" id="IPR018114">
    <property type="entry name" value="TRYPSIN_HIS"/>
</dbReference>
<dbReference type="GO" id="GO:0005576">
    <property type="term" value="C:extracellular region"/>
    <property type="evidence" value="ECO:0007669"/>
    <property type="project" value="UniProtKB-SubCell"/>
</dbReference>
<dbReference type="SUPFAM" id="SSF53300">
    <property type="entry name" value="vWA-like"/>
    <property type="match status" value="1"/>
</dbReference>
<dbReference type="SMART" id="SM00327">
    <property type="entry name" value="VWA"/>
    <property type="match status" value="1"/>
</dbReference>
<dbReference type="SUPFAM" id="SSF50494">
    <property type="entry name" value="Trypsin-like serine proteases"/>
    <property type="match status" value="1"/>
</dbReference>
<dbReference type="PaxDb" id="7955-ENSDARP00000072059"/>
<dbReference type="RefSeq" id="XP_021324426.2">
    <property type="nucleotide sequence ID" value="XM_021468751.3"/>
</dbReference>
<dbReference type="eggNOG" id="KOG3627">
    <property type="taxonomic scope" value="Eukaryota"/>
</dbReference>
<dbReference type="FunFam" id="2.40.10.10:FF:000051">
    <property type="entry name" value="complement C2 isoform X1"/>
    <property type="match status" value="1"/>
</dbReference>
<evidence type="ECO:0000313" key="2">
    <source>
        <dbReference type="RefSeq" id="XP_021324426.2"/>
    </source>
</evidence>
<dbReference type="InterPro" id="IPR001314">
    <property type="entry name" value="Peptidase_S1A"/>
</dbReference>
<dbReference type="InterPro" id="IPR002035">
    <property type="entry name" value="VWF_A"/>
</dbReference>
<dbReference type="OMA" id="CEVTCNE"/>
<protein>
    <submittedName>
        <fullName evidence="2">Complement factor B isoform X1</fullName>
    </submittedName>
</protein>
<dbReference type="InterPro" id="IPR036465">
    <property type="entry name" value="vWFA_dom_sf"/>
</dbReference>
<reference evidence="2" key="1">
    <citation type="submission" date="2025-08" db="UniProtKB">
        <authorList>
            <consortium name="RefSeq"/>
        </authorList>
    </citation>
    <scope>IDENTIFICATION</scope>
    <source>
        <strain evidence="2">Tuebingen</strain>
        <tissue evidence="2">Fibroblasts and whole tissue</tissue>
    </source>
</reference>
<dbReference type="Pfam" id="PF00089">
    <property type="entry name" value="Trypsin"/>
    <property type="match status" value="1"/>
</dbReference>
<dbReference type="PIRSF" id="PIRSF001154">
    <property type="entry name" value="Compl_C2_B"/>
    <property type="match status" value="1"/>
</dbReference>
<dbReference type="PROSITE" id="PS00134">
    <property type="entry name" value="TRYPSIN_HIS"/>
    <property type="match status" value="1"/>
</dbReference>
<dbReference type="GO" id="GO:0009986">
    <property type="term" value="C:cell surface"/>
    <property type="evidence" value="ECO:0007669"/>
    <property type="project" value="UniProtKB-SubCell"/>
</dbReference>
<dbReference type="AGR" id="ZFIN:ZDB-GENE-980526-487"/>
<dbReference type="STRING" id="7955.ENSDARP00000072059"/>
<dbReference type="PROSITE" id="PS50240">
    <property type="entry name" value="TRYPSIN_DOM"/>
    <property type="match status" value="1"/>
</dbReference>
<accession>A0ACD6B6J4</accession>
<dbReference type="GeneTree" id="ENSGT00940000158605"/>
<dbReference type="OrthoDB" id="6127264at2759"/>
<dbReference type="FunFam" id="2.10.70.10:FF:000019">
    <property type="entry name" value="Complement factor b,-like"/>
    <property type="match status" value="2"/>
</dbReference>
<dbReference type="ZFIN" id="ZDB-GENE-980526-487">
    <property type="gene designation" value="cfb"/>
</dbReference>
<dbReference type="InterPro" id="IPR000436">
    <property type="entry name" value="Sushi_SCR_CCP_dom"/>
</dbReference>
<dbReference type="Gene3D" id="2.10.70.10">
    <property type="entry name" value="Complement Module, domain 1"/>
    <property type="match status" value="3"/>
</dbReference>
<dbReference type="InterPro" id="IPR001254">
    <property type="entry name" value="Trypsin_dom"/>
</dbReference>
<dbReference type="GO" id="GO:0009617">
    <property type="term" value="P:response to bacterium"/>
    <property type="evidence" value="ECO:0000314"/>
    <property type="project" value="ZFIN"/>
</dbReference>
<dbReference type="Pfam" id="PF00092">
    <property type="entry name" value="VWA"/>
    <property type="match status" value="1"/>
</dbReference>
<dbReference type="CDD" id="cd00190">
    <property type="entry name" value="Tryp_SPc"/>
    <property type="match status" value="1"/>
</dbReference>
<dbReference type="InterPro" id="IPR043504">
    <property type="entry name" value="Peptidase_S1_PA_chymotrypsin"/>
</dbReference>
<dbReference type="SMART" id="SM00020">
    <property type="entry name" value="Tryp_SPc"/>
    <property type="match status" value="1"/>
</dbReference>
<dbReference type="CDD" id="cd01470">
    <property type="entry name" value="vWA_complement_factors"/>
    <property type="match status" value="1"/>
</dbReference>
<dbReference type="CTD" id="629"/>
<dbReference type="InterPro" id="IPR035976">
    <property type="entry name" value="Sushi/SCR/CCP_sf"/>
</dbReference>
<dbReference type="Gene3D" id="2.40.10.10">
    <property type="entry name" value="Trypsin-like serine proteases"/>
    <property type="match status" value="2"/>
</dbReference>
<dbReference type="GO" id="GO:0006508">
    <property type="term" value="P:proteolysis"/>
    <property type="evidence" value="ECO:0007669"/>
    <property type="project" value="UniProtKB-KW"/>
</dbReference>
<dbReference type="GO" id="GO:0006956">
    <property type="term" value="P:complement activation"/>
    <property type="evidence" value="ECO:0000318"/>
    <property type="project" value="GO_Central"/>
</dbReference>
<proteinExistence type="predicted"/>
<dbReference type="PROSITE" id="PS50234">
    <property type="entry name" value="VWFA"/>
    <property type="match status" value="1"/>
</dbReference>
<dbReference type="GO" id="GO:0042742">
    <property type="term" value="P:defense response to bacterium"/>
    <property type="evidence" value="ECO:0000314"/>
    <property type="project" value="ZFIN"/>
</dbReference>
<name>A0ACD6B6J4_DANRE</name>
<dbReference type="GO" id="GO:0004252">
    <property type="term" value="F:serine-type endopeptidase activity"/>
    <property type="evidence" value="ECO:0007669"/>
    <property type="project" value="InterPro"/>
</dbReference>
<dbReference type="SUPFAM" id="SSF57535">
    <property type="entry name" value="Complement control module/SCR domain"/>
    <property type="match status" value="3"/>
</dbReference>
<organism evidence="1 2">
    <name type="scientific">Danio rerio</name>
    <name type="common">Zebrafish</name>
    <name type="synonym">Brachydanio rerio</name>
    <dbReference type="NCBI Taxonomy" id="7955"/>
    <lineage>
        <taxon>Eukaryota</taxon>
        <taxon>Metazoa</taxon>
        <taxon>Chordata</taxon>
        <taxon>Craniata</taxon>
        <taxon>Vertebrata</taxon>
        <taxon>Euteleostomi</taxon>
        <taxon>Actinopterygii</taxon>
        <taxon>Neopterygii</taxon>
        <taxon>Teleostei</taxon>
        <taxon>Ostariophysi</taxon>
        <taxon>Cypriniformes</taxon>
        <taxon>Danionidae</taxon>
        <taxon>Danioninae</taxon>
        <taxon>Danio</taxon>
    </lineage>
</organism>
<dbReference type="PROSITE" id="PS50923">
    <property type="entry name" value="SUSHI"/>
    <property type="match status" value="2"/>
</dbReference>
<dbReference type="Proteomes" id="UP000000437">
    <property type="component" value="Chromosome 21"/>
</dbReference>
<dbReference type="PRINTS" id="PR00722">
    <property type="entry name" value="CHYMOTRYPSIN"/>
</dbReference>
<gene>
    <name evidence="2 3" type="primary">cfb</name>
    <name evidence="2" type="synonym">bf</name>
    <name evidence="2" type="synonym">Bf-1</name>
    <name evidence="2" type="synonym">Brre-Bf</name>
    <name evidence="2" type="synonym">zgc:114032</name>
</gene>
<evidence type="ECO:0000313" key="1">
    <source>
        <dbReference type="Proteomes" id="UP000000437"/>
    </source>
</evidence>
<sequence length="761" mass="85051">MTSMECGLRLKWLILALICPLTAGAPSREGSCPEENLDIAGGSFTLSNGYSDGSYLQYICPDEHYPSISSRRCQFGVWTPKASSRKKAECKKITCPNPRVLENGEVAPYQERYYINDVTTYSCSSDYKFRGSKVRVCQPNGKWNGSTPICGRDSDHCPDPGVPPGSSRTGSIFNIDDEVTYHCDSPLTLIGSKVRKCLDDGQWSGTEPQCYADFTYDTAMEAAEAFGNSLTTTLTVQQGFEDDQHGKKISLDRGGKLDIYIAVDASDSIDPKDFDKAKKIIKTLIEKISYYEVSPNYEILMFATDVDQIVKMRDFKTNEKARNIVKVFEDLDNFNYDKKGDRTGTNIAKLYLKILDSMSLEQVQNKEDFLQTQHVIIVFTDGQANMGGNPKPKVDLIKNLVIKNNASRENKLDLYVFGVGKDVKKEDMNGLVSEKKDERHFFKLPDLDEVQNTFDLMLDDSTVVGLCGMQQNYDGSNKRSAYPWLAQLSIAQSQISDCMGSLVTSRYILTAAHCFKEGDTPDKITVYLEKNTDVKVEKVFIHPNYSLTAKQSIGIKEFYDFDVALLQLKTPVKMSVNLRPICLPCTKETNRALKLSDSQGTCEKHEQILLSNELVDAAFTSKMDMEKRSPRKIRRITVKLGKYLDACVEDAKKAKGIEVADATEAVTKNFLCSGGNQPQRDDVSCKGESGGATHVDKYGRLIQIGVVSWGVKNLCSKAKLDAVSVSDSRDYHINLLRPDIQSFLKKHLENDKLGHTLTFLP</sequence>
<dbReference type="PANTHER" id="PTHR46393:SF6">
    <property type="entry name" value="COMPLEMENT C2-RELATED"/>
    <property type="match status" value="1"/>
</dbReference>
<dbReference type="GO" id="GO:0006955">
    <property type="term" value="P:immune response"/>
    <property type="evidence" value="ECO:0000314"/>
    <property type="project" value="ZFIN"/>
</dbReference>
<evidence type="ECO:0000313" key="3">
    <source>
        <dbReference type="ZFIN" id="ZDB-GENE-980526-487"/>
    </source>
</evidence>
<dbReference type="SMART" id="SM00032">
    <property type="entry name" value="CCP"/>
    <property type="match status" value="3"/>
</dbReference>
<dbReference type="InterPro" id="IPR011360">
    <property type="entry name" value="Compl_C2_B"/>
</dbReference>
<dbReference type="CDD" id="cd00033">
    <property type="entry name" value="CCP"/>
    <property type="match status" value="2"/>
</dbReference>
<dbReference type="Pfam" id="PF00084">
    <property type="entry name" value="Sushi"/>
    <property type="match status" value="2"/>
</dbReference>
<dbReference type="PANTHER" id="PTHR46393">
    <property type="entry name" value="SUSHI DOMAIN-CONTAINING PROTEIN"/>
    <property type="match status" value="1"/>
</dbReference>
<dbReference type="FunFam" id="2.40.10.10:FF:000046">
    <property type="entry name" value="Complement factor b,-like"/>
    <property type="match status" value="1"/>
</dbReference>
<dbReference type="Bgee" id="ENSDARG00000055278">
    <property type="expression patterns" value="Expressed in liver and 13 other cell types or tissues"/>
</dbReference>
<keyword evidence="1" id="KW-1185">Reference proteome</keyword>
<dbReference type="GO" id="GO:0045087">
    <property type="term" value="P:innate immune response"/>
    <property type="evidence" value="ECO:0007669"/>
    <property type="project" value="UniProtKB-KW"/>
</dbReference>
<dbReference type="InterPro" id="IPR009003">
    <property type="entry name" value="Peptidase_S1_PA"/>
</dbReference>
<dbReference type="Gene3D" id="3.40.50.410">
    <property type="entry name" value="von Willebrand factor, type A domain"/>
    <property type="match status" value="1"/>
</dbReference>